<dbReference type="PANTHER" id="PTHR43695:SF1">
    <property type="entry name" value="RHAMNOGALACTURONAN ACETYLESTERASE"/>
    <property type="match status" value="1"/>
</dbReference>
<dbReference type="Proteomes" id="UP000094444">
    <property type="component" value="Unassembled WGS sequence"/>
</dbReference>
<reference evidence="4" key="1">
    <citation type="submission" date="2017-09" db="EMBL/GenBank/DDBJ databases">
        <title>Polyketide synthases of a Diaporthe helianthi virulent isolate.</title>
        <authorList>
            <person name="Baroncelli R."/>
        </authorList>
    </citation>
    <scope>NUCLEOTIDE SEQUENCE [LARGE SCALE GENOMIC DNA]</scope>
    <source>
        <strain evidence="4">7/96</strain>
    </source>
</reference>
<keyword evidence="2" id="KW-0378">Hydrolase</keyword>
<dbReference type="SUPFAM" id="SSF52266">
    <property type="entry name" value="SGNH hydrolase"/>
    <property type="match status" value="1"/>
</dbReference>
<keyword evidence="5" id="KW-1185">Reference proteome</keyword>
<evidence type="ECO:0000256" key="2">
    <source>
        <dbReference type="ARBA" id="ARBA00022801"/>
    </source>
</evidence>
<comment type="similarity">
    <text evidence="1">Belongs to the 'GDSL' lipolytic enzyme family.</text>
</comment>
<name>A0A2P5HMZ1_DIAHE</name>
<dbReference type="InterPro" id="IPR036514">
    <property type="entry name" value="SGNH_hydro_sf"/>
</dbReference>
<keyword evidence="3" id="KW-0732">Signal</keyword>
<feature type="signal peptide" evidence="3">
    <location>
        <begin position="1"/>
        <end position="19"/>
    </location>
</feature>
<proteinExistence type="inferred from homology"/>
<accession>A0A2P5HMZ1</accession>
<dbReference type="STRING" id="158607.A0A2P5HMZ1"/>
<comment type="caution">
    <text evidence="4">The sequence shown here is derived from an EMBL/GenBank/DDBJ whole genome shotgun (WGS) entry which is preliminary data.</text>
</comment>
<dbReference type="EMBL" id="MAVT02001216">
    <property type="protein sequence ID" value="POS71624.1"/>
    <property type="molecule type" value="Genomic_DNA"/>
</dbReference>
<organism evidence="4 5">
    <name type="scientific">Diaporthe helianthi</name>
    <dbReference type="NCBI Taxonomy" id="158607"/>
    <lineage>
        <taxon>Eukaryota</taxon>
        <taxon>Fungi</taxon>
        <taxon>Dikarya</taxon>
        <taxon>Ascomycota</taxon>
        <taxon>Pezizomycotina</taxon>
        <taxon>Sordariomycetes</taxon>
        <taxon>Sordariomycetidae</taxon>
        <taxon>Diaporthales</taxon>
        <taxon>Diaporthaceae</taxon>
        <taxon>Diaporthe</taxon>
    </lineage>
</organism>
<dbReference type="InterPro" id="IPR037459">
    <property type="entry name" value="RhgT-like"/>
</dbReference>
<dbReference type="AlphaFoldDB" id="A0A2P5HMZ1"/>
<evidence type="ECO:0000256" key="1">
    <source>
        <dbReference type="ARBA" id="ARBA00008668"/>
    </source>
</evidence>
<feature type="chain" id="PRO_5015198517" evidence="3">
    <location>
        <begin position="20"/>
        <end position="266"/>
    </location>
</feature>
<dbReference type="PANTHER" id="PTHR43695">
    <property type="entry name" value="PUTATIVE (AFU_ORTHOLOGUE AFUA_2G17250)-RELATED"/>
    <property type="match status" value="1"/>
</dbReference>
<gene>
    <name evidence="4" type="ORF">DHEL01_v209981</name>
</gene>
<protein>
    <submittedName>
        <fullName evidence="4">Uncharacterized protein</fullName>
    </submittedName>
</protein>
<dbReference type="GO" id="GO:0016788">
    <property type="term" value="F:hydrolase activity, acting on ester bonds"/>
    <property type="evidence" value="ECO:0007669"/>
    <property type="project" value="InterPro"/>
</dbReference>
<sequence length="266" mass="27356">MKFSLPAIAVALGAITASATPVELAERATPTVYLCGDSTMAKNGGGDGVTDGWGQYLGALLSVPVVNKAIGGRSARSYTAEGRFTEVANLVKAGDVVVMEFGHNDGGSPTSNDNGRSDCPGAGTETCISSKDGSTVYTFVYYVAQAAKLMVSKGAKVVLSTQTPNNAWEGGSFSYSPPRFVGYVKTAAGAIGSSNVTWVDHFNAHVLAYKKLGNAGTNALYPKDHTHTSPAGAKLAAEAFAQAINAKMNGTTSLAGFVKQPAPSVY</sequence>
<dbReference type="InParanoid" id="A0A2P5HMZ1"/>
<evidence type="ECO:0000313" key="5">
    <source>
        <dbReference type="Proteomes" id="UP000094444"/>
    </source>
</evidence>
<dbReference type="Gene3D" id="3.40.50.1110">
    <property type="entry name" value="SGNH hydrolase"/>
    <property type="match status" value="1"/>
</dbReference>
<evidence type="ECO:0000313" key="4">
    <source>
        <dbReference type="EMBL" id="POS71624.1"/>
    </source>
</evidence>
<dbReference type="OrthoDB" id="2141316at2759"/>
<evidence type="ECO:0000256" key="3">
    <source>
        <dbReference type="SAM" id="SignalP"/>
    </source>
</evidence>
<dbReference type="InterPro" id="IPR001087">
    <property type="entry name" value="GDSL"/>
</dbReference>
<dbReference type="Pfam" id="PF00657">
    <property type="entry name" value="Lipase_GDSL"/>
    <property type="match status" value="1"/>
</dbReference>